<evidence type="ECO:0000313" key="3">
    <source>
        <dbReference type="EMBL" id="RDY27427.1"/>
    </source>
</evidence>
<feature type="domain" description="Mor transcription activator" evidence="2">
    <location>
        <begin position="18"/>
        <end position="89"/>
    </location>
</feature>
<dbReference type="EMBL" id="NOJY02000013">
    <property type="protein sequence ID" value="RDY27427.1"/>
    <property type="molecule type" value="Genomic_DNA"/>
</dbReference>
<dbReference type="AlphaFoldDB" id="A0A371J435"/>
<dbReference type="InterPro" id="IPR052411">
    <property type="entry name" value="c-mor_Regulatory_Protein"/>
</dbReference>
<evidence type="ECO:0000256" key="1">
    <source>
        <dbReference type="SAM" id="Phobius"/>
    </source>
</evidence>
<gene>
    <name evidence="3" type="ORF">CHL78_009440</name>
</gene>
<keyword evidence="1" id="KW-1133">Transmembrane helix</keyword>
<evidence type="ECO:0000313" key="4">
    <source>
        <dbReference type="Proteomes" id="UP000215694"/>
    </source>
</evidence>
<reference evidence="3 4" key="1">
    <citation type="journal article" date="2017" name="Genome Announc.">
        <title>Draft Genome Sequence of Romboutsia weinsteinii sp. nov. Strain CCRI-19649(T) Isolated from Surface Water.</title>
        <authorList>
            <person name="Maheux A.F."/>
            <person name="Boudreau D.K."/>
            <person name="Berube E."/>
            <person name="Boissinot M."/>
            <person name="Cantin P."/>
            <person name="Raymond F."/>
            <person name="Corbeil J."/>
            <person name="Omar R.F."/>
            <person name="Bergeron M.G."/>
        </authorList>
    </citation>
    <scope>NUCLEOTIDE SEQUENCE [LARGE SCALE GENOMIC DNA]</scope>
    <source>
        <strain evidence="3 4">CCRI-19649</strain>
    </source>
</reference>
<dbReference type="InterPro" id="IPR014875">
    <property type="entry name" value="Mor_transcription_activator"/>
</dbReference>
<dbReference type="RefSeq" id="WP_094369231.1">
    <property type="nucleotide sequence ID" value="NZ_NOJY02000013.1"/>
</dbReference>
<dbReference type="Pfam" id="PF08765">
    <property type="entry name" value="Mor"/>
    <property type="match status" value="1"/>
</dbReference>
<evidence type="ECO:0000259" key="2">
    <source>
        <dbReference type="Pfam" id="PF08765"/>
    </source>
</evidence>
<protein>
    <recommendedName>
        <fullName evidence="2">Mor transcription activator domain-containing protein</fullName>
    </recommendedName>
</protein>
<sequence length="93" mass="11065">MDLMYDDIPSSLQNMFDIVGAEKFLEIIGVYAGSVVYFPSSKNIRRGMRNRDIVRRYNGYNILELSREYDISSSYVSKIIKKYERENWDEDLY</sequence>
<dbReference type="Gene3D" id="1.10.10.60">
    <property type="entry name" value="Homeodomain-like"/>
    <property type="match status" value="1"/>
</dbReference>
<comment type="caution">
    <text evidence="3">The sequence shown here is derived from an EMBL/GenBank/DDBJ whole genome shotgun (WGS) entry which is preliminary data.</text>
</comment>
<accession>A0A371J435</accession>
<dbReference type="InterPro" id="IPR009057">
    <property type="entry name" value="Homeodomain-like_sf"/>
</dbReference>
<name>A0A371J435_9FIRM</name>
<keyword evidence="4" id="KW-1185">Reference proteome</keyword>
<dbReference type="SUPFAM" id="SSF46689">
    <property type="entry name" value="Homeodomain-like"/>
    <property type="match status" value="1"/>
</dbReference>
<dbReference type="PANTHER" id="PTHR37812">
    <property type="entry name" value="MU-LIKE PROPHAGE FLUMU PROTEIN C"/>
    <property type="match status" value="1"/>
</dbReference>
<keyword evidence="1" id="KW-0812">Transmembrane</keyword>
<organism evidence="3 4">
    <name type="scientific">Romboutsia weinsteinii</name>
    <dbReference type="NCBI Taxonomy" id="2020949"/>
    <lineage>
        <taxon>Bacteria</taxon>
        <taxon>Bacillati</taxon>
        <taxon>Bacillota</taxon>
        <taxon>Clostridia</taxon>
        <taxon>Peptostreptococcales</taxon>
        <taxon>Peptostreptococcaceae</taxon>
        <taxon>Romboutsia</taxon>
    </lineage>
</organism>
<keyword evidence="1" id="KW-0472">Membrane</keyword>
<dbReference type="OrthoDB" id="1753630at2"/>
<feature type="transmembrane region" description="Helical" evidence="1">
    <location>
        <begin position="20"/>
        <end position="39"/>
    </location>
</feature>
<dbReference type="PANTHER" id="PTHR37812:SF1">
    <property type="entry name" value="MU-LIKE PROPHAGE FLUMU PROTEIN C"/>
    <property type="match status" value="1"/>
</dbReference>
<dbReference type="Proteomes" id="UP000215694">
    <property type="component" value="Unassembled WGS sequence"/>
</dbReference>
<proteinExistence type="predicted"/>